<dbReference type="AlphaFoldDB" id="A0A0D5C251"/>
<proteinExistence type="predicted"/>
<name>A0A0D5C251_9ARCH</name>
<reference evidence="2" key="1">
    <citation type="submission" date="2015-03" db="EMBL/GenBank/DDBJ databases">
        <title>Characterization of two novel Thaumarchaeota isolated from the Northern Adriatic Sea.</title>
        <authorList>
            <person name="Bayer B."/>
            <person name="Vojvoda J."/>
            <person name="Offre P."/>
            <person name="Srivastava A."/>
            <person name="Elisabeth N."/>
            <person name="Garcia J.A.L."/>
            <person name="Schleper C."/>
            <person name="Herndl G.J."/>
        </authorList>
    </citation>
    <scope>NUCLEOTIDE SEQUENCE [LARGE SCALE GENOMIC DNA]</scope>
    <source>
        <strain evidence="2">NF5</strain>
    </source>
</reference>
<gene>
    <name evidence="1" type="ORF">NADRNF5_0788</name>
</gene>
<sequence length="191" mass="22371">MNKLLFLLPLIGIPLLLIMTNQEGEKYSELELTGQSAILKVGEDFIEQASKEKSTEEHTLNELREITEEEIRMATKIPDLKEAEKIFENGMKLSDDYNQISFNYSTEKISDDEYYSELLNFQIKYQKYMTAIDSYIGDKDILNLKHSLILEYEKITQDIISFKNSGTINEDWQSQSEYDKYKDFLPSMFQP</sequence>
<dbReference type="HOGENOM" id="CLU_1418636_0_0_2"/>
<evidence type="ECO:0000313" key="1">
    <source>
        <dbReference type="EMBL" id="AJW70482.1"/>
    </source>
</evidence>
<protein>
    <submittedName>
        <fullName evidence="1">Uncharacterized protein</fullName>
    </submittedName>
</protein>
<accession>A0A0D5C251</accession>
<dbReference type="KEGG" id="nin:NADRNF5_0788"/>
<reference evidence="1 2" key="2">
    <citation type="journal article" date="2016" name="ISME J.">
        <title>Physiological and genomic characterization of two novel marine thaumarchaeal strains indicates niche differentiation.</title>
        <authorList>
            <person name="Bayer B."/>
            <person name="Vojvoda J."/>
            <person name="Offre P."/>
            <person name="Alves R.J."/>
            <person name="Elisabeth N.H."/>
            <person name="Garcia J.A."/>
            <person name="Volland J.M."/>
            <person name="Srivastava A."/>
            <person name="Schleper C."/>
            <person name="Herndl G.J."/>
        </authorList>
    </citation>
    <scope>NUCLEOTIDE SEQUENCE [LARGE SCALE GENOMIC DNA]</scope>
    <source>
        <strain evidence="1 2">NF5</strain>
    </source>
</reference>
<evidence type="ECO:0000313" key="2">
    <source>
        <dbReference type="Proteomes" id="UP000032408"/>
    </source>
</evidence>
<dbReference type="EMBL" id="CP011070">
    <property type="protein sequence ID" value="AJW70482.1"/>
    <property type="molecule type" value="Genomic_DNA"/>
</dbReference>
<keyword evidence="2" id="KW-1185">Reference proteome</keyword>
<organism evidence="1 2">
    <name type="scientific">Nitrosopumilus adriaticus</name>
    <dbReference type="NCBI Taxonomy" id="1580092"/>
    <lineage>
        <taxon>Archaea</taxon>
        <taxon>Nitrososphaerota</taxon>
        <taxon>Nitrososphaeria</taxon>
        <taxon>Nitrosopumilales</taxon>
        <taxon>Nitrosopumilaceae</taxon>
        <taxon>Nitrosopumilus</taxon>
    </lineage>
</organism>
<dbReference type="Proteomes" id="UP000032408">
    <property type="component" value="Chromosome"/>
</dbReference>